<dbReference type="EMBL" id="CM007386">
    <property type="protein sequence ID" value="ONK67268.1"/>
    <property type="molecule type" value="Genomic_DNA"/>
</dbReference>
<dbReference type="PANTHER" id="PTHR15907">
    <property type="entry name" value="DUF614 FAMILY PROTEIN-RELATED"/>
    <property type="match status" value="1"/>
</dbReference>
<dbReference type="OrthoDB" id="1045822at2759"/>
<dbReference type="NCBIfam" id="TIGR01571">
    <property type="entry name" value="A_thal_Cys_rich"/>
    <property type="match status" value="1"/>
</dbReference>
<keyword evidence="1" id="KW-0812">Transmembrane</keyword>
<dbReference type="InterPro" id="IPR006461">
    <property type="entry name" value="PLAC_motif_containing"/>
</dbReference>
<sequence>MYHHQHSSQGYDPSKFQHPVQVQAPAPAPPQAIRSSPYPAPAMYPPSNGGPAQWSTGLCHCFDDLSNCLVTCFCPCITFGQIADIVDRGTRPCSSSGTAYGLLLGFTGLACLYSCVYRSKLRAQYDLEETHSDCLVHFCCEVCALCQEYRELKNRGFDMSIGWNANVDRQRRGVIQPPVMGAPVIGGAMMR</sequence>
<keyword evidence="1" id="KW-0472">Membrane</keyword>
<evidence type="ECO:0000256" key="1">
    <source>
        <dbReference type="SAM" id="Phobius"/>
    </source>
</evidence>
<dbReference type="OMA" id="HFCCATC"/>
<dbReference type="Proteomes" id="UP000243459">
    <property type="component" value="Chromosome 6"/>
</dbReference>
<keyword evidence="3" id="KW-1185">Reference proteome</keyword>
<proteinExistence type="predicted"/>
<organism evidence="2 3">
    <name type="scientific">Asparagus officinalis</name>
    <name type="common">Garden asparagus</name>
    <dbReference type="NCBI Taxonomy" id="4686"/>
    <lineage>
        <taxon>Eukaryota</taxon>
        <taxon>Viridiplantae</taxon>
        <taxon>Streptophyta</taxon>
        <taxon>Embryophyta</taxon>
        <taxon>Tracheophyta</taxon>
        <taxon>Spermatophyta</taxon>
        <taxon>Magnoliopsida</taxon>
        <taxon>Liliopsida</taxon>
        <taxon>Asparagales</taxon>
        <taxon>Asparagaceae</taxon>
        <taxon>Asparagoideae</taxon>
        <taxon>Asparagus</taxon>
    </lineage>
</organism>
<keyword evidence="1" id="KW-1133">Transmembrane helix</keyword>
<reference evidence="3" key="1">
    <citation type="journal article" date="2017" name="Nat. Commun.">
        <title>The asparagus genome sheds light on the origin and evolution of a young Y chromosome.</title>
        <authorList>
            <person name="Harkess A."/>
            <person name="Zhou J."/>
            <person name="Xu C."/>
            <person name="Bowers J.E."/>
            <person name="Van der Hulst R."/>
            <person name="Ayyampalayam S."/>
            <person name="Mercati F."/>
            <person name="Riccardi P."/>
            <person name="McKain M.R."/>
            <person name="Kakrana A."/>
            <person name="Tang H."/>
            <person name="Ray J."/>
            <person name="Groenendijk J."/>
            <person name="Arikit S."/>
            <person name="Mathioni S.M."/>
            <person name="Nakano M."/>
            <person name="Shan H."/>
            <person name="Telgmann-Rauber A."/>
            <person name="Kanno A."/>
            <person name="Yue Z."/>
            <person name="Chen H."/>
            <person name="Li W."/>
            <person name="Chen Y."/>
            <person name="Xu X."/>
            <person name="Zhang Y."/>
            <person name="Luo S."/>
            <person name="Chen H."/>
            <person name="Gao J."/>
            <person name="Mao Z."/>
            <person name="Pires J.C."/>
            <person name="Luo M."/>
            <person name="Kudrna D."/>
            <person name="Wing R.A."/>
            <person name="Meyers B.C."/>
            <person name="Yi K."/>
            <person name="Kong H."/>
            <person name="Lavrijsen P."/>
            <person name="Sunseri F."/>
            <person name="Falavigna A."/>
            <person name="Ye Y."/>
            <person name="Leebens-Mack J.H."/>
            <person name="Chen G."/>
        </authorList>
    </citation>
    <scope>NUCLEOTIDE SEQUENCE [LARGE SCALE GENOMIC DNA]</scope>
    <source>
        <strain evidence="3">cv. DH0086</strain>
    </source>
</reference>
<gene>
    <name evidence="2" type="ORF">A4U43_C06F18380</name>
</gene>
<feature type="transmembrane region" description="Helical" evidence="1">
    <location>
        <begin position="98"/>
        <end position="117"/>
    </location>
</feature>
<dbReference type="Pfam" id="PF04749">
    <property type="entry name" value="PLAC8"/>
    <property type="match status" value="1"/>
</dbReference>
<dbReference type="Gramene" id="ONK67268">
    <property type="protein sequence ID" value="ONK67268"/>
    <property type="gene ID" value="A4U43_C06F18380"/>
</dbReference>
<name>A0A5P1EMN9_ASPOF</name>
<evidence type="ECO:0000313" key="2">
    <source>
        <dbReference type="EMBL" id="ONK67268.1"/>
    </source>
</evidence>
<accession>A0A5P1EMN9</accession>
<dbReference type="AlphaFoldDB" id="A0A5P1EMN9"/>
<protein>
    <submittedName>
        <fullName evidence="2">Uncharacterized protein</fullName>
    </submittedName>
</protein>
<evidence type="ECO:0000313" key="3">
    <source>
        <dbReference type="Proteomes" id="UP000243459"/>
    </source>
</evidence>